<dbReference type="InterPro" id="IPR011017">
    <property type="entry name" value="TRASH_dom"/>
</dbReference>
<dbReference type="AlphaFoldDB" id="A0A520KWY2"/>
<dbReference type="EMBL" id="RXIL01000068">
    <property type="protein sequence ID" value="RZN69768.1"/>
    <property type="molecule type" value="Genomic_DNA"/>
</dbReference>
<dbReference type="Pfam" id="PF06467">
    <property type="entry name" value="zf-FCS"/>
    <property type="match status" value="1"/>
</dbReference>
<reference evidence="2 3" key="1">
    <citation type="journal article" date="2019" name="Nat. Microbiol.">
        <title>Wide diversity of methane and short-chain alkane metabolisms in uncultured archaea.</title>
        <authorList>
            <person name="Borrel G."/>
            <person name="Adam P.S."/>
            <person name="McKay L.J."/>
            <person name="Chen L.X."/>
            <person name="Sierra-Garcia I.N."/>
            <person name="Sieber C.M."/>
            <person name="Letourneur Q."/>
            <person name="Ghozlane A."/>
            <person name="Andersen G.L."/>
            <person name="Li W.J."/>
            <person name="Hallam S.J."/>
            <person name="Muyzer G."/>
            <person name="de Oliveira V.M."/>
            <person name="Inskeep W.P."/>
            <person name="Banfield J.F."/>
            <person name="Gribaldo S."/>
        </authorList>
    </citation>
    <scope>NUCLEOTIDE SEQUENCE [LARGE SCALE GENOMIC DNA]</scope>
    <source>
        <strain evidence="2">NM1b</strain>
    </source>
</reference>
<organism evidence="2 3">
    <name type="scientific">Candidatus Methanolliviera hydrocarbonicum</name>
    <dbReference type="NCBI Taxonomy" id="2491085"/>
    <lineage>
        <taxon>Archaea</taxon>
        <taxon>Methanobacteriati</taxon>
        <taxon>Methanobacteriota</taxon>
        <taxon>Candidatus Methanoliparia</taxon>
        <taxon>Candidatus Methanoliparales</taxon>
        <taxon>Candidatus Methanollivieraceae</taxon>
        <taxon>Candidatus Methanolliviera</taxon>
    </lineage>
</organism>
<protein>
    <recommendedName>
        <fullName evidence="1">TRASH domain-containing protein</fullName>
    </recommendedName>
</protein>
<dbReference type="SMART" id="SM00746">
    <property type="entry name" value="TRASH"/>
    <property type="match status" value="1"/>
</dbReference>
<sequence>MIKTLSAIILFGLIIYTQVRKMLAKRGGEEMRCASCGRLVVERPVKKEMDGKELVFCCEHCAAAYTKKE</sequence>
<gene>
    <name evidence="2" type="ORF">EF807_04140</name>
</gene>
<evidence type="ECO:0000259" key="1">
    <source>
        <dbReference type="SMART" id="SM00746"/>
    </source>
</evidence>
<dbReference type="InterPro" id="IPR010507">
    <property type="entry name" value="Znf_MYM"/>
</dbReference>
<dbReference type="GO" id="GO:0008270">
    <property type="term" value="F:zinc ion binding"/>
    <property type="evidence" value="ECO:0007669"/>
    <property type="project" value="InterPro"/>
</dbReference>
<accession>A0A520KWY2</accession>
<name>A0A520KWY2_9EURY</name>
<feature type="domain" description="TRASH" evidence="1">
    <location>
        <begin position="33"/>
        <end position="69"/>
    </location>
</feature>
<dbReference type="Proteomes" id="UP000320766">
    <property type="component" value="Unassembled WGS sequence"/>
</dbReference>
<evidence type="ECO:0000313" key="3">
    <source>
        <dbReference type="Proteomes" id="UP000320766"/>
    </source>
</evidence>
<evidence type="ECO:0000313" key="2">
    <source>
        <dbReference type="EMBL" id="RZN69768.1"/>
    </source>
</evidence>
<proteinExistence type="predicted"/>
<comment type="caution">
    <text evidence="2">The sequence shown here is derived from an EMBL/GenBank/DDBJ whole genome shotgun (WGS) entry which is preliminary data.</text>
</comment>